<dbReference type="InterPro" id="IPR009057">
    <property type="entry name" value="Homeodomain-like_sf"/>
</dbReference>
<comment type="caution">
    <text evidence="10">The sequence shown here is derived from an EMBL/GenBank/DDBJ whole genome shotgun (WGS) entry which is preliminary data.</text>
</comment>
<dbReference type="InterPro" id="IPR001005">
    <property type="entry name" value="SANT/Myb"/>
</dbReference>
<feature type="compositionally biased region" description="Basic and acidic residues" evidence="7">
    <location>
        <begin position="130"/>
        <end position="143"/>
    </location>
</feature>
<dbReference type="EMBL" id="JBAMMX010000021">
    <property type="protein sequence ID" value="KAK6919464.1"/>
    <property type="molecule type" value="Genomic_DNA"/>
</dbReference>
<feature type="domain" description="HTH myb-type" evidence="9">
    <location>
        <begin position="10"/>
        <end position="62"/>
    </location>
</feature>
<dbReference type="Proteomes" id="UP001370490">
    <property type="component" value="Unassembled WGS sequence"/>
</dbReference>
<keyword evidence="6" id="KW-0539">Nucleus</keyword>
<feature type="region of interest" description="Disordered" evidence="7">
    <location>
        <begin position="115"/>
        <end position="145"/>
    </location>
</feature>
<dbReference type="AlphaFoldDB" id="A0AAN8URW8"/>
<accession>A0AAN8URW8</accession>
<dbReference type="InterPro" id="IPR051953">
    <property type="entry name" value="Plant_SW-associated_TFs"/>
</dbReference>
<name>A0AAN8URW8_9MAGN</name>
<dbReference type="PROSITE" id="PS51294">
    <property type="entry name" value="HTH_MYB"/>
    <property type="match status" value="2"/>
</dbReference>
<evidence type="ECO:0000313" key="11">
    <source>
        <dbReference type="Proteomes" id="UP001370490"/>
    </source>
</evidence>
<dbReference type="FunFam" id="1.10.10.60:FF:000001">
    <property type="entry name" value="MYB-related transcription factor"/>
    <property type="match status" value="1"/>
</dbReference>
<reference evidence="10 11" key="1">
    <citation type="submission" date="2023-12" db="EMBL/GenBank/DDBJ databases">
        <title>A high-quality genome assembly for Dillenia turbinata (Dilleniales).</title>
        <authorList>
            <person name="Chanderbali A."/>
        </authorList>
    </citation>
    <scope>NUCLEOTIDE SEQUENCE [LARGE SCALE GENOMIC DNA]</scope>
    <source>
        <strain evidence="10">LSX21</strain>
        <tissue evidence="10">Leaf</tissue>
    </source>
</reference>
<protein>
    <submittedName>
        <fullName evidence="10">SANT/Myb domain</fullName>
    </submittedName>
</protein>
<evidence type="ECO:0000256" key="6">
    <source>
        <dbReference type="ARBA" id="ARBA00023242"/>
    </source>
</evidence>
<dbReference type="GO" id="GO:0005634">
    <property type="term" value="C:nucleus"/>
    <property type="evidence" value="ECO:0007669"/>
    <property type="project" value="UniProtKB-SubCell"/>
</dbReference>
<keyword evidence="5" id="KW-0804">Transcription</keyword>
<feature type="domain" description="Myb-like" evidence="8">
    <location>
        <begin position="10"/>
        <end position="62"/>
    </location>
</feature>
<dbReference type="PANTHER" id="PTHR47997">
    <property type="entry name" value="MYB DOMAIN PROTEIN 55"/>
    <property type="match status" value="1"/>
</dbReference>
<evidence type="ECO:0000259" key="8">
    <source>
        <dbReference type="PROSITE" id="PS50090"/>
    </source>
</evidence>
<evidence type="ECO:0000256" key="2">
    <source>
        <dbReference type="ARBA" id="ARBA00022737"/>
    </source>
</evidence>
<comment type="subcellular location">
    <subcellularLocation>
        <location evidence="1">Nucleus</location>
    </subcellularLocation>
</comment>
<proteinExistence type="predicted"/>
<organism evidence="10 11">
    <name type="scientific">Dillenia turbinata</name>
    <dbReference type="NCBI Taxonomy" id="194707"/>
    <lineage>
        <taxon>Eukaryota</taxon>
        <taxon>Viridiplantae</taxon>
        <taxon>Streptophyta</taxon>
        <taxon>Embryophyta</taxon>
        <taxon>Tracheophyta</taxon>
        <taxon>Spermatophyta</taxon>
        <taxon>Magnoliopsida</taxon>
        <taxon>eudicotyledons</taxon>
        <taxon>Gunneridae</taxon>
        <taxon>Pentapetalae</taxon>
        <taxon>Dilleniales</taxon>
        <taxon>Dilleniaceae</taxon>
        <taxon>Dillenia</taxon>
    </lineage>
</organism>
<sequence length="267" mass="30079">MVRTSSYCEKSGLKKGTWTPEEDRKLIACISSHGCRNWRHLPKFAGLSRCGKSCRLRWMNYLRPDIKRGNFTEEEDNIIISLHESLGNRWSQIAAVLPGRTDNEIKNHWHTNLKKKTKQVTKIPPSSPVEQKETQNSKAEGCDPKPILTQNHQILESTPRSPQPSSSKVSDLAIFDSNNMTMGQDGVTSVNFSGANFWTEPSVTDTNDAYNVTSANFVAPKLDDDMILSPHSPVSSAEVFFPFMSYEEDCDGLDWLTNLMEGEHLDN</sequence>
<feature type="domain" description="Myb-like" evidence="8">
    <location>
        <begin position="63"/>
        <end position="113"/>
    </location>
</feature>
<dbReference type="GO" id="GO:0003677">
    <property type="term" value="F:DNA binding"/>
    <property type="evidence" value="ECO:0007669"/>
    <property type="project" value="UniProtKB-KW"/>
</dbReference>
<keyword evidence="3" id="KW-0805">Transcription regulation</keyword>
<dbReference type="Gene3D" id="1.10.10.60">
    <property type="entry name" value="Homeodomain-like"/>
    <property type="match status" value="2"/>
</dbReference>
<dbReference type="InterPro" id="IPR017930">
    <property type="entry name" value="Myb_dom"/>
</dbReference>
<dbReference type="CDD" id="cd00167">
    <property type="entry name" value="SANT"/>
    <property type="match status" value="2"/>
</dbReference>
<keyword evidence="11" id="KW-1185">Reference proteome</keyword>
<keyword evidence="4" id="KW-0238">DNA-binding</keyword>
<dbReference type="PROSITE" id="PS50090">
    <property type="entry name" value="MYB_LIKE"/>
    <property type="match status" value="2"/>
</dbReference>
<dbReference type="SMART" id="SM00717">
    <property type="entry name" value="SANT"/>
    <property type="match status" value="2"/>
</dbReference>
<evidence type="ECO:0000256" key="1">
    <source>
        <dbReference type="ARBA" id="ARBA00004123"/>
    </source>
</evidence>
<dbReference type="Pfam" id="PF00249">
    <property type="entry name" value="Myb_DNA-binding"/>
    <property type="match status" value="2"/>
</dbReference>
<evidence type="ECO:0000256" key="5">
    <source>
        <dbReference type="ARBA" id="ARBA00023163"/>
    </source>
</evidence>
<evidence type="ECO:0000256" key="4">
    <source>
        <dbReference type="ARBA" id="ARBA00023125"/>
    </source>
</evidence>
<dbReference type="PANTHER" id="PTHR47997:SF28">
    <property type="entry name" value="TRANSCRIPTION FACTOR MYB15-LIKE"/>
    <property type="match status" value="1"/>
</dbReference>
<dbReference type="SUPFAM" id="SSF46689">
    <property type="entry name" value="Homeodomain-like"/>
    <property type="match status" value="1"/>
</dbReference>
<evidence type="ECO:0000256" key="7">
    <source>
        <dbReference type="SAM" id="MobiDB-lite"/>
    </source>
</evidence>
<gene>
    <name evidence="10" type="ORF">RJ641_015368</name>
</gene>
<evidence type="ECO:0000259" key="9">
    <source>
        <dbReference type="PROSITE" id="PS51294"/>
    </source>
</evidence>
<evidence type="ECO:0000313" key="10">
    <source>
        <dbReference type="EMBL" id="KAK6919464.1"/>
    </source>
</evidence>
<keyword evidence="2" id="KW-0677">Repeat</keyword>
<feature type="domain" description="HTH myb-type" evidence="9">
    <location>
        <begin position="63"/>
        <end position="117"/>
    </location>
</feature>
<evidence type="ECO:0000256" key="3">
    <source>
        <dbReference type="ARBA" id="ARBA00023015"/>
    </source>
</evidence>